<gene>
    <name evidence="3" type="ordered locus">S70_14105</name>
</gene>
<dbReference type="EMBL" id="CP003488">
    <property type="protein sequence ID" value="AFH94653.1"/>
    <property type="molecule type" value="Genomic_DNA"/>
</dbReference>
<evidence type="ECO:0000256" key="1">
    <source>
        <dbReference type="SAM" id="Phobius"/>
    </source>
</evidence>
<dbReference type="PATRIC" id="fig|1157951.4.peg.2837"/>
<reference evidence="3 4" key="1">
    <citation type="journal article" date="2012" name="J. Bacteriol.">
        <title>Complete Genome Sequence of Providencia stuartii Clinical Isolate MRSN 2154.</title>
        <authorList>
            <person name="Clifford R.J."/>
            <person name="Hang J."/>
            <person name="Riley M.C."/>
            <person name="Onmus-Leone F."/>
            <person name="Kuschner R.A."/>
            <person name="Lesho E.P."/>
            <person name="Waterman P.E."/>
        </authorList>
    </citation>
    <scope>NUCLEOTIDE SEQUENCE [LARGE SCALE GENOMIC DNA]</scope>
    <source>
        <strain evidence="3 4">MRSN 2154</strain>
    </source>
</reference>
<reference evidence="4" key="2">
    <citation type="submission" date="2012-04" db="EMBL/GenBank/DDBJ databases">
        <title>Complete genome sequence of Providencia stuartii clinical isolate MRSN 2154.</title>
        <authorList>
            <person name="Clifford R.J."/>
            <person name="Hang J."/>
            <person name="Riley M.C."/>
            <person name="Onmus-Leone F."/>
            <person name="Kuschner R.A."/>
            <person name="Lesho E.P."/>
            <person name="Waterman P.E."/>
        </authorList>
    </citation>
    <scope>NUCLEOTIDE SEQUENCE [LARGE SCALE GENOMIC DNA]</scope>
    <source>
        <strain evidence="4">MRSN 2154</strain>
    </source>
</reference>
<dbReference type="GO" id="GO:0005548">
    <property type="term" value="F:phospholipid transporter activity"/>
    <property type="evidence" value="ECO:0007669"/>
    <property type="project" value="TreeGrafter"/>
</dbReference>
<keyword evidence="1" id="KW-0472">Membrane</keyword>
<dbReference type="InterPro" id="IPR003399">
    <property type="entry name" value="Mce/MlaD"/>
</dbReference>
<dbReference type="HOGENOM" id="CLU_107027_0_0_6"/>
<dbReference type="Proteomes" id="UP000005012">
    <property type="component" value="Chromosome"/>
</dbReference>
<name>A0A140NP51_PROSM</name>
<evidence type="ECO:0000313" key="3">
    <source>
        <dbReference type="EMBL" id="AFH94653.1"/>
    </source>
</evidence>
<keyword evidence="1" id="KW-1133">Transmembrane helix</keyword>
<protein>
    <submittedName>
        <fullName evidence="3">ABC transporter substrate-binding protein</fullName>
    </submittedName>
</protein>
<proteinExistence type="predicted"/>
<sequence>MQSKKSEVWVGCFILLAIAAIIFLCLKVADIKSLGSQSTYQISASFENIGGLKEGSPVKVGGVVIGRVASITLNKETYVPDVKIDLLSEYNNIPDTSSLSIRTSGLLGEQYIAMNIGPYGEGLDAELLKDGGRIEDTKPAMVLEDLIGQFLYKSGDSQGAESQPALAAN</sequence>
<dbReference type="InterPro" id="IPR030970">
    <property type="entry name" value="ABC_MlaD"/>
</dbReference>
<dbReference type="GO" id="GO:0005543">
    <property type="term" value="F:phospholipid binding"/>
    <property type="evidence" value="ECO:0007669"/>
    <property type="project" value="TreeGrafter"/>
</dbReference>
<dbReference type="AlphaFoldDB" id="A0A140NP51"/>
<dbReference type="OrthoDB" id="9788420at2"/>
<evidence type="ECO:0000259" key="2">
    <source>
        <dbReference type="Pfam" id="PF02470"/>
    </source>
</evidence>
<evidence type="ECO:0000313" key="4">
    <source>
        <dbReference type="Proteomes" id="UP000005012"/>
    </source>
</evidence>
<feature type="transmembrane region" description="Helical" evidence="1">
    <location>
        <begin position="6"/>
        <end position="26"/>
    </location>
</feature>
<dbReference type="Pfam" id="PF02470">
    <property type="entry name" value="MlaD"/>
    <property type="match status" value="1"/>
</dbReference>
<dbReference type="PANTHER" id="PTHR33371:SF4">
    <property type="entry name" value="INTERMEMBRANE PHOSPHOLIPID TRANSPORT SYSTEM BINDING PROTEIN MLAD"/>
    <property type="match status" value="1"/>
</dbReference>
<dbReference type="KEGG" id="psi:S70_14105"/>
<dbReference type="RefSeq" id="WP_014657576.1">
    <property type="nucleotide sequence ID" value="NC_017731.1"/>
</dbReference>
<dbReference type="PANTHER" id="PTHR33371">
    <property type="entry name" value="INTERMEMBRANE PHOSPHOLIPID TRANSPORT SYSTEM BINDING PROTEIN MLAD-RELATED"/>
    <property type="match status" value="1"/>
</dbReference>
<feature type="domain" description="Mce/MlaD" evidence="2">
    <location>
        <begin position="39"/>
        <end position="115"/>
    </location>
</feature>
<accession>A0A140NP51</accession>
<keyword evidence="1" id="KW-0812">Transmembrane</keyword>
<dbReference type="NCBIfam" id="TIGR04430">
    <property type="entry name" value="OM_asym_MlaD"/>
    <property type="match status" value="1"/>
</dbReference>
<organism evidence="3 4">
    <name type="scientific">Providencia stuartii (strain MRSN 2154)</name>
    <dbReference type="NCBI Taxonomy" id="1157951"/>
    <lineage>
        <taxon>Bacteria</taxon>
        <taxon>Pseudomonadati</taxon>
        <taxon>Pseudomonadota</taxon>
        <taxon>Gammaproteobacteria</taxon>
        <taxon>Enterobacterales</taxon>
        <taxon>Morganellaceae</taxon>
        <taxon>Providencia</taxon>
    </lineage>
</organism>
<dbReference type="InterPro" id="IPR052336">
    <property type="entry name" value="MlaD_Phospholipid_Transporter"/>
</dbReference>